<proteinExistence type="inferred from homology"/>
<dbReference type="PANTHER" id="PTHR37423:SF2">
    <property type="entry name" value="MEMBRANE-BOUND LYTIC MUREIN TRANSGLYCOSYLASE C"/>
    <property type="match status" value="1"/>
</dbReference>
<feature type="domain" description="Transglycosylase SLT" evidence="3">
    <location>
        <begin position="72"/>
        <end position="164"/>
    </location>
</feature>
<dbReference type="Proteomes" id="UP000191988">
    <property type="component" value="Unassembled WGS sequence"/>
</dbReference>
<keyword evidence="5" id="KW-1185">Reference proteome</keyword>
<dbReference type="InterPro" id="IPR023346">
    <property type="entry name" value="Lysozyme-like_dom_sf"/>
</dbReference>
<dbReference type="PANTHER" id="PTHR37423">
    <property type="entry name" value="SOLUBLE LYTIC MUREIN TRANSGLYCOSYLASE-RELATED"/>
    <property type="match status" value="1"/>
</dbReference>
<evidence type="ECO:0000313" key="4">
    <source>
        <dbReference type="EMBL" id="CUX42153.1"/>
    </source>
</evidence>
<sequence>MRCVWKYGVVCLAGIWTGRVALVVCLLVTAGGAARAEKPAEGKNACAYSHAVAPELCIRVGSYNSDLCHAIEVLAARYAVPPDYFARLIWRESLFRADAVSPKGAEGIAQFMPGTARLRGLEDSFNIIAALEASSRYLSELNGQFGNFGLAAAAYNAGEAGLRTFIATGRLPMETRDYVFAITGYPVENWKDNPPEKAAPALDDGRSFLDACLRLADTRTMNDPVLISSADWAPWGVQLAAHYNPAVANRLFTRAIGGLSEPLNAERALIVRQRGGNFGSRPRYAARIGRETRAEANRLCGEIRQVGVPCTVFRNR</sequence>
<accession>A0A1S7QU14</accession>
<dbReference type="Pfam" id="PF01464">
    <property type="entry name" value="SLT"/>
    <property type="match status" value="1"/>
</dbReference>
<dbReference type="EMBL" id="FBWK01000045">
    <property type="protein sequence ID" value="CUX42153.1"/>
    <property type="molecule type" value="Genomic_DNA"/>
</dbReference>
<name>A0A1S7QU14_9HYPH</name>
<dbReference type="CDD" id="cd13399">
    <property type="entry name" value="Slt35-like"/>
    <property type="match status" value="1"/>
</dbReference>
<comment type="similarity">
    <text evidence="2">Belongs to the virb1 family.</text>
</comment>
<reference evidence="5" key="1">
    <citation type="submission" date="2016-01" db="EMBL/GenBank/DDBJ databases">
        <authorList>
            <person name="Regsiter A."/>
            <person name="william w."/>
        </authorList>
    </citation>
    <scope>NUCLEOTIDE SEQUENCE [LARGE SCALE GENOMIC DNA]</scope>
    <source>
        <strain evidence="5">CFBP 6623</strain>
    </source>
</reference>
<dbReference type="InterPro" id="IPR008258">
    <property type="entry name" value="Transglycosylase_SLT_dom_1"/>
</dbReference>
<evidence type="ECO:0000313" key="5">
    <source>
        <dbReference type="Proteomes" id="UP000191988"/>
    </source>
</evidence>
<dbReference type="STRING" id="1183432.AGR3A_Lc10070"/>
<evidence type="ECO:0000256" key="2">
    <source>
        <dbReference type="ARBA" id="ARBA00009387"/>
    </source>
</evidence>
<dbReference type="AlphaFoldDB" id="A0A1S7QU14"/>
<organism evidence="4 5">
    <name type="scientific">Agrobacterium tomkonis CFBP 6623</name>
    <dbReference type="NCBI Taxonomy" id="1183432"/>
    <lineage>
        <taxon>Bacteria</taxon>
        <taxon>Pseudomonadati</taxon>
        <taxon>Pseudomonadota</taxon>
        <taxon>Alphaproteobacteria</taxon>
        <taxon>Hyphomicrobiales</taxon>
        <taxon>Rhizobiaceae</taxon>
        <taxon>Rhizobium/Agrobacterium group</taxon>
        <taxon>Agrobacterium</taxon>
        <taxon>Agrobacterium tumefaciens complex</taxon>
    </lineage>
</organism>
<protein>
    <submittedName>
        <fullName evidence="4">Transglycosylase</fullName>
    </submittedName>
</protein>
<evidence type="ECO:0000259" key="3">
    <source>
        <dbReference type="Pfam" id="PF01464"/>
    </source>
</evidence>
<evidence type="ECO:0000256" key="1">
    <source>
        <dbReference type="ARBA" id="ARBA00007734"/>
    </source>
</evidence>
<gene>
    <name evidence="4" type="ORF">AGR3A_Lc10070</name>
</gene>
<dbReference type="SUPFAM" id="SSF53955">
    <property type="entry name" value="Lysozyme-like"/>
    <property type="match status" value="1"/>
</dbReference>
<comment type="similarity">
    <text evidence="1">Belongs to the transglycosylase Slt family.</text>
</comment>
<dbReference type="Gene3D" id="1.10.530.10">
    <property type="match status" value="1"/>
</dbReference>